<dbReference type="PROSITE" id="PS50011">
    <property type="entry name" value="PROTEIN_KINASE_DOM"/>
    <property type="match status" value="1"/>
</dbReference>
<protein>
    <recommendedName>
        <fullName evidence="2">Protein kinase domain-containing protein</fullName>
    </recommendedName>
</protein>
<evidence type="ECO:0000313" key="4">
    <source>
        <dbReference type="Proteomes" id="UP000708148"/>
    </source>
</evidence>
<dbReference type="Pfam" id="PF00069">
    <property type="entry name" value="Pkinase"/>
    <property type="match status" value="1"/>
</dbReference>
<dbReference type="InterPro" id="IPR011009">
    <property type="entry name" value="Kinase-like_dom_sf"/>
</dbReference>
<sequence length="518" mass="56576">MPSINARASTSDHALACPWPAAAQECLLLRKRAGGRAKASWRRRQGIAMASLGDVLGGVLGGVGDLTQMVPPADVDLSTVSNFATTAMELVPEPLRPIMSLLADDVMGLISLQPTTGQIGRLGLIYYILFTTPAPLIGIMDYYILGPLGKLLQRRWKSEDFVVRNRLGGGNFGTTYEAIVSKGPGESVAAELTPEQKNRRVVLKKVNLDSNEIRGKFLGGGTIARGAGETGQAEAYMYSKIGRNPLVKPRCANYKGVFFADQSDGGFTVGSQWLVWDFESDATLSDALEGPQQNFPECLQQYVLRNGVNMSQQQRDSKVIKRIMKKILTGLTKLHSLGIVHRDIKPANLLVTVSGDIKIIDFGAAVDVCTGVNFNPAAGMLDPRYCPPEEVIVPRSFPNVQPPLLAALVSPLVWWLACPNLFDTYSAGMILVQMSIPELRSTAAQKGLVADLEEYSDDLRMWRAESPRARNADFSLLDMNSGAGWDLACKLVCRRNGFMRGRLSAEEALGHRYFFGFF</sequence>
<dbReference type="OrthoDB" id="10252171at2759"/>
<evidence type="ECO:0000256" key="1">
    <source>
        <dbReference type="SAM" id="Phobius"/>
    </source>
</evidence>
<dbReference type="Proteomes" id="UP000708148">
    <property type="component" value="Unassembled WGS sequence"/>
</dbReference>
<dbReference type="GO" id="GO:0005524">
    <property type="term" value="F:ATP binding"/>
    <property type="evidence" value="ECO:0007669"/>
    <property type="project" value="InterPro"/>
</dbReference>
<proteinExistence type="predicted"/>
<feature type="transmembrane region" description="Helical" evidence="1">
    <location>
        <begin position="124"/>
        <end position="145"/>
    </location>
</feature>
<dbReference type="SUPFAM" id="SSF56112">
    <property type="entry name" value="Protein kinase-like (PK-like)"/>
    <property type="match status" value="1"/>
</dbReference>
<dbReference type="GO" id="GO:0004672">
    <property type="term" value="F:protein kinase activity"/>
    <property type="evidence" value="ECO:0007669"/>
    <property type="project" value="InterPro"/>
</dbReference>
<dbReference type="InterPro" id="IPR008271">
    <property type="entry name" value="Ser/Thr_kinase_AS"/>
</dbReference>
<keyword evidence="1" id="KW-1133">Transmembrane helix</keyword>
<reference evidence="3" key="1">
    <citation type="submission" date="2020-12" db="EMBL/GenBank/DDBJ databases">
        <authorList>
            <person name="Iha C."/>
        </authorList>
    </citation>
    <scope>NUCLEOTIDE SEQUENCE</scope>
</reference>
<evidence type="ECO:0000313" key="3">
    <source>
        <dbReference type="EMBL" id="CAD7700518.1"/>
    </source>
</evidence>
<name>A0A8S1J302_9CHLO</name>
<dbReference type="InterPro" id="IPR000719">
    <property type="entry name" value="Prot_kinase_dom"/>
</dbReference>
<dbReference type="Gene3D" id="1.10.510.10">
    <property type="entry name" value="Transferase(Phosphotransferase) domain 1"/>
    <property type="match status" value="1"/>
</dbReference>
<dbReference type="PANTHER" id="PTHR46699">
    <property type="entry name" value="SERINE/THREONINE-PROTEIN KINASE STN8, CHLOROPLASTIC-RELATED"/>
    <property type="match status" value="1"/>
</dbReference>
<dbReference type="EMBL" id="CAJHUC010001284">
    <property type="protein sequence ID" value="CAD7700518.1"/>
    <property type="molecule type" value="Genomic_DNA"/>
</dbReference>
<feature type="domain" description="Protein kinase" evidence="2">
    <location>
        <begin position="161"/>
        <end position="514"/>
    </location>
</feature>
<gene>
    <name evidence="3" type="ORF">OSTQU699_LOCUS5877</name>
</gene>
<organism evidence="3 4">
    <name type="scientific">Ostreobium quekettii</name>
    <dbReference type="NCBI Taxonomy" id="121088"/>
    <lineage>
        <taxon>Eukaryota</taxon>
        <taxon>Viridiplantae</taxon>
        <taxon>Chlorophyta</taxon>
        <taxon>core chlorophytes</taxon>
        <taxon>Ulvophyceae</taxon>
        <taxon>TCBD clade</taxon>
        <taxon>Bryopsidales</taxon>
        <taxon>Ostreobineae</taxon>
        <taxon>Ostreobiaceae</taxon>
        <taxon>Ostreobium</taxon>
    </lineage>
</organism>
<accession>A0A8S1J302</accession>
<comment type="caution">
    <text evidence="3">The sequence shown here is derived from an EMBL/GenBank/DDBJ whole genome shotgun (WGS) entry which is preliminary data.</text>
</comment>
<evidence type="ECO:0000259" key="2">
    <source>
        <dbReference type="PROSITE" id="PS50011"/>
    </source>
</evidence>
<keyword evidence="1" id="KW-0812">Transmembrane</keyword>
<dbReference type="PANTHER" id="PTHR46699:SF1">
    <property type="entry name" value="SERINE_THREONINE-PROTEIN KINASE STN8, CHLOROPLASTIC"/>
    <property type="match status" value="1"/>
</dbReference>
<dbReference type="SMART" id="SM00220">
    <property type="entry name" value="S_TKc"/>
    <property type="match status" value="1"/>
</dbReference>
<dbReference type="AlphaFoldDB" id="A0A8S1J302"/>
<dbReference type="PROSITE" id="PS00108">
    <property type="entry name" value="PROTEIN_KINASE_ST"/>
    <property type="match status" value="1"/>
</dbReference>
<keyword evidence="1" id="KW-0472">Membrane</keyword>
<keyword evidence="4" id="KW-1185">Reference proteome</keyword>